<dbReference type="AlphaFoldDB" id="A0A914XLV9"/>
<dbReference type="Proteomes" id="UP000887566">
    <property type="component" value="Unplaced"/>
</dbReference>
<dbReference type="InterPro" id="IPR039723">
    <property type="entry name" value="Vps71/ZNHIT1"/>
</dbReference>
<dbReference type="CDD" id="cd21437">
    <property type="entry name" value="zf-HIT_ZNHIT1_like"/>
    <property type="match status" value="1"/>
</dbReference>
<dbReference type="GO" id="GO:0006338">
    <property type="term" value="P:chromatin remodeling"/>
    <property type="evidence" value="ECO:0007669"/>
    <property type="project" value="InterPro"/>
</dbReference>
<evidence type="ECO:0000256" key="1">
    <source>
        <dbReference type="ARBA" id="ARBA00022723"/>
    </source>
</evidence>
<evidence type="ECO:0000259" key="6">
    <source>
        <dbReference type="PROSITE" id="PS51083"/>
    </source>
</evidence>
<dbReference type="GO" id="GO:0005634">
    <property type="term" value="C:nucleus"/>
    <property type="evidence" value="ECO:0007669"/>
    <property type="project" value="UniProtKB-ARBA"/>
</dbReference>
<evidence type="ECO:0000256" key="4">
    <source>
        <dbReference type="PROSITE-ProRule" id="PRU00453"/>
    </source>
</evidence>
<evidence type="ECO:0000256" key="3">
    <source>
        <dbReference type="ARBA" id="ARBA00022833"/>
    </source>
</evidence>
<dbReference type="PANTHER" id="PTHR13093">
    <property type="entry name" value="ZINC FINGER HIT DOMAIN CONTAINING PROTEIN 1"/>
    <property type="match status" value="1"/>
</dbReference>
<keyword evidence="1" id="KW-0479">Metal-binding</keyword>
<dbReference type="SUPFAM" id="SSF144232">
    <property type="entry name" value="HIT/MYND zinc finger-like"/>
    <property type="match status" value="1"/>
</dbReference>
<dbReference type="Pfam" id="PF04438">
    <property type="entry name" value="zf-HIT"/>
    <property type="match status" value="1"/>
</dbReference>
<protein>
    <submittedName>
        <fullName evidence="8">HIT-type domain-containing protein</fullName>
    </submittedName>
</protein>
<feature type="compositionally biased region" description="Basic and acidic residues" evidence="5">
    <location>
        <begin position="19"/>
        <end position="28"/>
    </location>
</feature>
<evidence type="ECO:0000313" key="8">
    <source>
        <dbReference type="WBParaSite" id="PSAMB.scaffold848size40301.g9175.t1"/>
    </source>
</evidence>
<proteinExistence type="predicted"/>
<feature type="domain" description="HIT-type" evidence="6">
    <location>
        <begin position="138"/>
        <end position="174"/>
    </location>
</feature>
<feature type="compositionally biased region" description="Basic and acidic residues" evidence="5">
    <location>
        <begin position="35"/>
        <end position="50"/>
    </location>
</feature>
<reference evidence="8" key="1">
    <citation type="submission" date="2022-11" db="UniProtKB">
        <authorList>
            <consortium name="WormBaseParasite"/>
        </authorList>
    </citation>
    <scope>IDENTIFICATION</scope>
</reference>
<feature type="compositionally biased region" description="Polar residues" evidence="5">
    <location>
        <begin position="1"/>
        <end position="14"/>
    </location>
</feature>
<evidence type="ECO:0000256" key="2">
    <source>
        <dbReference type="ARBA" id="ARBA00022771"/>
    </source>
</evidence>
<dbReference type="WBParaSite" id="PSAMB.scaffold848size40301.g9175.t1">
    <property type="protein sequence ID" value="PSAMB.scaffold848size40301.g9175.t1"/>
    <property type="gene ID" value="PSAMB.scaffold848size40301.g9175"/>
</dbReference>
<organism evidence="7 8">
    <name type="scientific">Plectus sambesii</name>
    <dbReference type="NCBI Taxonomy" id="2011161"/>
    <lineage>
        <taxon>Eukaryota</taxon>
        <taxon>Metazoa</taxon>
        <taxon>Ecdysozoa</taxon>
        <taxon>Nematoda</taxon>
        <taxon>Chromadorea</taxon>
        <taxon>Plectida</taxon>
        <taxon>Plectina</taxon>
        <taxon>Plectoidea</taxon>
        <taxon>Plectidae</taxon>
        <taxon>Plectus</taxon>
    </lineage>
</organism>
<keyword evidence="2 4" id="KW-0863">Zinc-finger</keyword>
<sequence>MATSSASSNRQSGRLQAAENERVLDEVTRRRRMRKQLEALEQDNFHDDPHANLQWHKKMPKFEDKSGKKRRNTEEDGEPASKKKRKIRGEHFKQRFRKNFHALLEEEYIQSSNPDNPEKPTYFSAQVPSSNLPVRHFCTVCGFHSNYTCVRCGVRYCSVKCRDVHTETRRERRHGLFLPPAVVAVAPPVESTAVVLLSSALMWIAAPRAIEHRPRPPRVSRCC</sequence>
<keyword evidence="3" id="KW-0862">Zinc</keyword>
<keyword evidence="7" id="KW-1185">Reference proteome</keyword>
<dbReference type="GO" id="GO:0008270">
    <property type="term" value="F:zinc ion binding"/>
    <property type="evidence" value="ECO:0007669"/>
    <property type="project" value="UniProtKB-UniRule"/>
</dbReference>
<evidence type="ECO:0000313" key="7">
    <source>
        <dbReference type="Proteomes" id="UP000887566"/>
    </source>
</evidence>
<dbReference type="PROSITE" id="PS51083">
    <property type="entry name" value="ZF_HIT"/>
    <property type="match status" value="1"/>
</dbReference>
<evidence type="ECO:0000256" key="5">
    <source>
        <dbReference type="SAM" id="MobiDB-lite"/>
    </source>
</evidence>
<dbReference type="Gene3D" id="3.30.60.190">
    <property type="match status" value="1"/>
</dbReference>
<dbReference type="InterPro" id="IPR007529">
    <property type="entry name" value="Znf_HIT"/>
</dbReference>
<accession>A0A914XLV9</accession>
<name>A0A914XLV9_9BILA</name>
<feature type="region of interest" description="Disordered" evidence="5">
    <location>
        <begin position="1"/>
        <end position="90"/>
    </location>
</feature>